<dbReference type="PROSITE" id="PS51186">
    <property type="entry name" value="GNAT"/>
    <property type="match status" value="1"/>
</dbReference>
<organism evidence="2 3">
    <name type="scientific">Algoriphagus halophilus</name>
    <dbReference type="NCBI Taxonomy" id="226505"/>
    <lineage>
        <taxon>Bacteria</taxon>
        <taxon>Pseudomonadati</taxon>
        <taxon>Bacteroidota</taxon>
        <taxon>Cytophagia</taxon>
        <taxon>Cytophagales</taxon>
        <taxon>Cyclobacteriaceae</taxon>
        <taxon>Algoriphagus</taxon>
    </lineage>
</organism>
<dbReference type="GO" id="GO:0005840">
    <property type="term" value="C:ribosome"/>
    <property type="evidence" value="ECO:0007669"/>
    <property type="project" value="UniProtKB-KW"/>
</dbReference>
<name>A0A1N6FEW9_9BACT</name>
<dbReference type="Pfam" id="PF00583">
    <property type="entry name" value="Acetyltransf_1"/>
    <property type="match status" value="1"/>
</dbReference>
<reference evidence="3" key="1">
    <citation type="submission" date="2016-11" db="EMBL/GenBank/DDBJ databases">
        <authorList>
            <person name="Varghese N."/>
            <person name="Submissions S."/>
        </authorList>
    </citation>
    <scope>NUCLEOTIDE SEQUENCE [LARGE SCALE GENOMIC DNA]</scope>
    <source>
        <strain evidence="3">DSM 15292</strain>
    </source>
</reference>
<dbReference type="STRING" id="226505.SAMN05444394_2399"/>
<dbReference type="SUPFAM" id="SSF55729">
    <property type="entry name" value="Acyl-CoA N-acyltransferases (Nat)"/>
    <property type="match status" value="1"/>
</dbReference>
<dbReference type="OrthoDB" id="9800604at2"/>
<keyword evidence="2" id="KW-0687">Ribonucleoprotein</keyword>
<dbReference type="InterPro" id="IPR050276">
    <property type="entry name" value="MshD_Acetyltransferase"/>
</dbReference>
<accession>A0A1N6FEW9</accession>
<evidence type="ECO:0000259" key="1">
    <source>
        <dbReference type="PROSITE" id="PS51186"/>
    </source>
</evidence>
<dbReference type="InterPro" id="IPR000182">
    <property type="entry name" value="GNAT_dom"/>
</dbReference>
<dbReference type="InterPro" id="IPR016181">
    <property type="entry name" value="Acyl_CoA_acyltransferase"/>
</dbReference>
<dbReference type="InterPro" id="IPR017255">
    <property type="entry name" value="AcTrfase_GNAT_prd"/>
</dbReference>
<evidence type="ECO:0000313" key="3">
    <source>
        <dbReference type="Proteomes" id="UP000185221"/>
    </source>
</evidence>
<dbReference type="CDD" id="cd04301">
    <property type="entry name" value="NAT_SF"/>
    <property type="match status" value="1"/>
</dbReference>
<keyword evidence="3" id="KW-1185">Reference proteome</keyword>
<dbReference type="PANTHER" id="PTHR43617">
    <property type="entry name" value="L-AMINO ACID N-ACETYLTRANSFERASE"/>
    <property type="match status" value="1"/>
</dbReference>
<dbReference type="RefSeq" id="WP_074225242.1">
    <property type="nucleotide sequence ID" value="NZ_FSRC01000002.1"/>
</dbReference>
<dbReference type="EMBL" id="FSRC01000002">
    <property type="protein sequence ID" value="SIN93853.1"/>
    <property type="molecule type" value="Genomic_DNA"/>
</dbReference>
<dbReference type="AlphaFoldDB" id="A0A1N6FEW9"/>
<dbReference type="Gene3D" id="3.40.630.30">
    <property type="match status" value="1"/>
</dbReference>
<protein>
    <submittedName>
        <fullName evidence="2">Ribosomal protein S18 acetylase RimI</fullName>
    </submittedName>
</protein>
<gene>
    <name evidence="2" type="ORF">SAMN05444394_2399</name>
</gene>
<dbReference type="Proteomes" id="UP000185221">
    <property type="component" value="Unassembled WGS sequence"/>
</dbReference>
<dbReference type="PIRSF" id="PIRSF037663">
    <property type="entry name" value="Acetyltransf_GNAT_prd"/>
    <property type="match status" value="1"/>
</dbReference>
<evidence type="ECO:0000313" key="2">
    <source>
        <dbReference type="EMBL" id="SIN93853.1"/>
    </source>
</evidence>
<keyword evidence="2" id="KW-0689">Ribosomal protein</keyword>
<sequence length="165" mass="18921">MIQISPAQTEDLIHVQAIAHQTWPHTFGNILSPKQIDYMLNWMYDLKMLEKQQLEQGHTFLIAEETGEKLGFTGFQIDQEPGKTKIHKIYILPSAQGKGIGKKLIEAIKEIALEKNQSSLLLNVNKYNEGAIRFYEYLGFVKIKSEVIDIGNGYVMDDFVFEMKL</sequence>
<feature type="domain" description="N-acetyltransferase" evidence="1">
    <location>
        <begin position="2"/>
        <end position="165"/>
    </location>
</feature>
<proteinExistence type="predicted"/>
<dbReference type="GO" id="GO:0016747">
    <property type="term" value="F:acyltransferase activity, transferring groups other than amino-acyl groups"/>
    <property type="evidence" value="ECO:0007669"/>
    <property type="project" value="InterPro"/>
</dbReference>